<reference evidence="1" key="2">
    <citation type="submission" date="2014-03" db="EMBL/GenBank/DDBJ databases">
        <authorList>
            <person name="Genoscope - CEA"/>
        </authorList>
    </citation>
    <scope>NUCLEOTIDE SEQUENCE</scope>
</reference>
<name>A0A060VY38_ONCMY</name>
<dbReference type="AlphaFoldDB" id="A0A060VY38"/>
<dbReference type="Proteomes" id="UP000193380">
    <property type="component" value="Unassembled WGS sequence"/>
</dbReference>
<dbReference type="STRING" id="8022.A0A060VY38"/>
<accession>A0A060VY38</accession>
<evidence type="ECO:0000313" key="1">
    <source>
        <dbReference type="EMBL" id="CDQ57215.1"/>
    </source>
</evidence>
<dbReference type="PaxDb" id="8022-A0A060VY38"/>
<protein>
    <submittedName>
        <fullName evidence="1">Uncharacterized protein</fullName>
    </submittedName>
</protein>
<gene>
    <name evidence="1" type="ORF">GSONMT00069641001</name>
</gene>
<evidence type="ECO:0000313" key="2">
    <source>
        <dbReference type="Proteomes" id="UP000193380"/>
    </source>
</evidence>
<dbReference type="EMBL" id="FR904281">
    <property type="protein sequence ID" value="CDQ57215.1"/>
    <property type="molecule type" value="Genomic_DNA"/>
</dbReference>
<organism evidence="1 2">
    <name type="scientific">Oncorhynchus mykiss</name>
    <name type="common">Rainbow trout</name>
    <name type="synonym">Salmo gairdneri</name>
    <dbReference type="NCBI Taxonomy" id="8022"/>
    <lineage>
        <taxon>Eukaryota</taxon>
        <taxon>Metazoa</taxon>
        <taxon>Chordata</taxon>
        <taxon>Craniata</taxon>
        <taxon>Vertebrata</taxon>
        <taxon>Euteleostomi</taxon>
        <taxon>Actinopterygii</taxon>
        <taxon>Neopterygii</taxon>
        <taxon>Teleostei</taxon>
        <taxon>Protacanthopterygii</taxon>
        <taxon>Salmoniformes</taxon>
        <taxon>Salmonidae</taxon>
        <taxon>Salmoninae</taxon>
        <taxon>Oncorhynchus</taxon>
    </lineage>
</organism>
<sequence>MPVRRGHVAPQNTFLGIIIRKFEGQSKYTIPSIIILI</sequence>
<proteinExistence type="predicted"/>
<reference evidence="1" key="1">
    <citation type="journal article" date="2014" name="Nat. Commun.">
        <title>The rainbow trout genome provides novel insights into evolution after whole-genome duplication in vertebrates.</title>
        <authorList>
            <person name="Berthelot C."/>
            <person name="Brunet F."/>
            <person name="Chalopin D."/>
            <person name="Juanchich A."/>
            <person name="Bernard M."/>
            <person name="Noel B."/>
            <person name="Bento P."/>
            <person name="Da Silva C."/>
            <person name="Labadie K."/>
            <person name="Alberti A."/>
            <person name="Aury J.M."/>
            <person name="Louis A."/>
            <person name="Dehais P."/>
            <person name="Bardou P."/>
            <person name="Montfort J."/>
            <person name="Klopp C."/>
            <person name="Cabau C."/>
            <person name="Gaspin C."/>
            <person name="Thorgaard G.H."/>
            <person name="Boussaha M."/>
            <person name="Quillet E."/>
            <person name="Guyomard R."/>
            <person name="Galiana D."/>
            <person name="Bobe J."/>
            <person name="Volff J.N."/>
            <person name="Genet C."/>
            <person name="Wincker P."/>
            <person name="Jaillon O."/>
            <person name="Roest Crollius H."/>
            <person name="Guiguen Y."/>
        </authorList>
    </citation>
    <scope>NUCLEOTIDE SEQUENCE [LARGE SCALE GENOMIC DNA]</scope>
</reference>